<comment type="caution">
    <text evidence="1">The sequence shown here is derived from an EMBL/GenBank/DDBJ whole genome shotgun (WGS) entry which is preliminary data.</text>
</comment>
<dbReference type="Proteomes" id="UP000823388">
    <property type="component" value="Chromosome 4N"/>
</dbReference>
<dbReference type="InterPro" id="IPR036047">
    <property type="entry name" value="F-box-like_dom_sf"/>
</dbReference>
<evidence type="ECO:0000313" key="2">
    <source>
        <dbReference type="Proteomes" id="UP000823388"/>
    </source>
</evidence>
<sequence length="170" mass="18794">MSSAAAVNCPWNVLVAEHPHLATPLGAKTMGSITPMDTTTMSMLLAMAGPQGWAELPTGILHSIIHLLSSTRDVLAFIATCPTWRAAFMEAKPTFCEQQAPPTSHDPKLRPVKQRCPPLWCSFAIVICWIGSEVGAWMKTCSFCYDSSCRINGRIFLIFMRIFIIFSLNF</sequence>
<dbReference type="PANTHER" id="PTHR33800">
    <property type="entry name" value="OS06G0113600 PROTEIN"/>
    <property type="match status" value="1"/>
</dbReference>
<dbReference type="EMBL" id="CM029044">
    <property type="protein sequence ID" value="KAG2603809.1"/>
    <property type="molecule type" value="Genomic_DNA"/>
</dbReference>
<accession>A0A8T0T6F2</accession>
<reference evidence="1" key="1">
    <citation type="submission" date="2020-05" db="EMBL/GenBank/DDBJ databases">
        <title>WGS assembly of Panicum virgatum.</title>
        <authorList>
            <person name="Lovell J.T."/>
            <person name="Jenkins J."/>
            <person name="Shu S."/>
            <person name="Juenger T.E."/>
            <person name="Schmutz J."/>
        </authorList>
    </citation>
    <scope>NUCLEOTIDE SEQUENCE</scope>
    <source>
        <strain evidence="1">AP13</strain>
    </source>
</reference>
<keyword evidence="2" id="KW-1185">Reference proteome</keyword>
<name>A0A8T0T6F2_PANVG</name>
<proteinExistence type="predicted"/>
<evidence type="ECO:0008006" key="3">
    <source>
        <dbReference type="Google" id="ProtNLM"/>
    </source>
</evidence>
<dbReference type="PANTHER" id="PTHR33800:SF20">
    <property type="entry name" value="OS06G0114300 PROTEIN"/>
    <property type="match status" value="1"/>
</dbReference>
<protein>
    <recommendedName>
        <fullName evidence="3">F-box domain-containing protein</fullName>
    </recommendedName>
</protein>
<dbReference type="AlphaFoldDB" id="A0A8T0T6F2"/>
<dbReference type="SUPFAM" id="SSF81383">
    <property type="entry name" value="F-box domain"/>
    <property type="match status" value="1"/>
</dbReference>
<evidence type="ECO:0000313" key="1">
    <source>
        <dbReference type="EMBL" id="KAG2603809.1"/>
    </source>
</evidence>
<organism evidence="1 2">
    <name type="scientific">Panicum virgatum</name>
    <name type="common">Blackwell switchgrass</name>
    <dbReference type="NCBI Taxonomy" id="38727"/>
    <lineage>
        <taxon>Eukaryota</taxon>
        <taxon>Viridiplantae</taxon>
        <taxon>Streptophyta</taxon>
        <taxon>Embryophyta</taxon>
        <taxon>Tracheophyta</taxon>
        <taxon>Spermatophyta</taxon>
        <taxon>Magnoliopsida</taxon>
        <taxon>Liliopsida</taxon>
        <taxon>Poales</taxon>
        <taxon>Poaceae</taxon>
        <taxon>PACMAD clade</taxon>
        <taxon>Panicoideae</taxon>
        <taxon>Panicodae</taxon>
        <taxon>Paniceae</taxon>
        <taxon>Panicinae</taxon>
        <taxon>Panicum</taxon>
        <taxon>Panicum sect. Hiantes</taxon>
    </lineage>
</organism>
<gene>
    <name evidence="1" type="ORF">PVAP13_4NG013400</name>
</gene>